<protein>
    <submittedName>
        <fullName evidence="2">Uncharacterized protein</fullName>
    </submittedName>
</protein>
<gene>
    <name evidence="2" type="ORF">GCM10010466_46710</name>
</gene>
<evidence type="ECO:0000256" key="1">
    <source>
        <dbReference type="SAM" id="MobiDB-lite"/>
    </source>
</evidence>
<dbReference type="EMBL" id="BAAAUT010000040">
    <property type="protein sequence ID" value="GAA3150239.1"/>
    <property type="molecule type" value="Genomic_DNA"/>
</dbReference>
<evidence type="ECO:0000313" key="3">
    <source>
        <dbReference type="Proteomes" id="UP001500320"/>
    </source>
</evidence>
<keyword evidence="3" id="KW-1185">Reference proteome</keyword>
<reference evidence="3" key="1">
    <citation type="journal article" date="2019" name="Int. J. Syst. Evol. Microbiol.">
        <title>The Global Catalogue of Microorganisms (GCM) 10K type strain sequencing project: providing services to taxonomists for standard genome sequencing and annotation.</title>
        <authorList>
            <consortium name="The Broad Institute Genomics Platform"/>
            <consortium name="The Broad Institute Genome Sequencing Center for Infectious Disease"/>
            <person name="Wu L."/>
            <person name="Ma J."/>
        </authorList>
    </citation>
    <scope>NUCLEOTIDE SEQUENCE [LARGE SCALE GENOMIC DNA]</scope>
    <source>
        <strain evidence="3">JCM 9373</strain>
    </source>
</reference>
<evidence type="ECO:0000313" key="2">
    <source>
        <dbReference type="EMBL" id="GAA3150239.1"/>
    </source>
</evidence>
<organism evidence="2 3">
    <name type="scientific">Planomonospora alba</name>
    <dbReference type="NCBI Taxonomy" id="161354"/>
    <lineage>
        <taxon>Bacteria</taxon>
        <taxon>Bacillati</taxon>
        <taxon>Actinomycetota</taxon>
        <taxon>Actinomycetes</taxon>
        <taxon>Streptosporangiales</taxon>
        <taxon>Streptosporangiaceae</taxon>
        <taxon>Planomonospora</taxon>
    </lineage>
</organism>
<name>A0ABP6NJJ3_9ACTN</name>
<accession>A0ABP6NJJ3</accession>
<proteinExistence type="predicted"/>
<sequence length="142" mass="15347">MKSQQDPDGIVRRDVTGRVLTAFDHLLTLPVRDVRGILPTDAQRAGVPAAPVVEALTGREKTLQHDRRDGPGRLRLPALDVETGKRWLPGGIRSWRVRRGRRPTVEGGGRVVHNAGPSGEGAGRVGAARRPRGREPVGQALP</sequence>
<comment type="caution">
    <text evidence="2">The sequence shown here is derived from an EMBL/GenBank/DDBJ whole genome shotgun (WGS) entry which is preliminary data.</text>
</comment>
<dbReference type="Proteomes" id="UP001500320">
    <property type="component" value="Unassembled WGS sequence"/>
</dbReference>
<feature type="region of interest" description="Disordered" evidence="1">
    <location>
        <begin position="99"/>
        <end position="142"/>
    </location>
</feature>